<protein>
    <submittedName>
        <fullName evidence="1">Uncharacterized protein</fullName>
    </submittedName>
</protein>
<reference evidence="1 2" key="1">
    <citation type="submission" date="2016-07" db="EMBL/GenBank/DDBJ databases">
        <title>Pervasive Adenine N6-methylation of Active Genes in Fungi.</title>
        <authorList>
            <consortium name="DOE Joint Genome Institute"/>
            <person name="Mondo S.J."/>
            <person name="Dannebaum R.O."/>
            <person name="Kuo R.C."/>
            <person name="Labutti K."/>
            <person name="Haridas S."/>
            <person name="Kuo A."/>
            <person name="Salamov A."/>
            <person name="Ahrendt S.R."/>
            <person name="Lipzen A."/>
            <person name="Sullivan W."/>
            <person name="Andreopoulos W.B."/>
            <person name="Clum A."/>
            <person name="Lindquist E."/>
            <person name="Daum C."/>
            <person name="Ramamoorthy G.K."/>
            <person name="Gryganskyi A."/>
            <person name="Culley D."/>
            <person name="Magnuson J.K."/>
            <person name="James T.Y."/>
            <person name="O'Malley M.A."/>
            <person name="Stajich J.E."/>
            <person name="Spatafora J.W."/>
            <person name="Visel A."/>
            <person name="Grigoriev I.V."/>
        </authorList>
    </citation>
    <scope>NUCLEOTIDE SEQUENCE [LARGE SCALE GENOMIC DNA]</scope>
    <source>
        <strain evidence="1 2">CBS 115471</strain>
    </source>
</reference>
<proteinExistence type="predicted"/>
<evidence type="ECO:0000313" key="2">
    <source>
        <dbReference type="Proteomes" id="UP000193144"/>
    </source>
</evidence>
<accession>A0A1Y2A5N9</accession>
<sequence>MLNRTTEPLRKSGPGCMDRCRIPAYRRTNGGWLCIPLDVARLKNLRRLHLWFGLDSTSGTFNERAILSYFQSLSKSPDLTISFGFPNVDPHIQDLGRHFTENSPAPPFPIHRRPENVWHPSDLAKYFRRSSEDFSNNVSGEAN</sequence>
<dbReference type="EMBL" id="MCFA01000011">
    <property type="protein sequence ID" value="ORY17627.1"/>
    <property type="molecule type" value="Genomic_DNA"/>
</dbReference>
<evidence type="ECO:0000313" key="1">
    <source>
        <dbReference type="EMBL" id="ORY17627.1"/>
    </source>
</evidence>
<keyword evidence="2" id="KW-1185">Reference proteome</keyword>
<dbReference type="AlphaFoldDB" id="A0A1Y2A5N9"/>
<comment type="caution">
    <text evidence="1">The sequence shown here is derived from an EMBL/GenBank/DDBJ whole genome shotgun (WGS) entry which is preliminary data.</text>
</comment>
<dbReference type="Proteomes" id="UP000193144">
    <property type="component" value="Unassembled WGS sequence"/>
</dbReference>
<gene>
    <name evidence="1" type="ORF">BCR34DRAFT_22649</name>
</gene>
<name>A0A1Y2A5N9_9PLEO</name>
<organism evidence="1 2">
    <name type="scientific">Clohesyomyces aquaticus</name>
    <dbReference type="NCBI Taxonomy" id="1231657"/>
    <lineage>
        <taxon>Eukaryota</taxon>
        <taxon>Fungi</taxon>
        <taxon>Dikarya</taxon>
        <taxon>Ascomycota</taxon>
        <taxon>Pezizomycotina</taxon>
        <taxon>Dothideomycetes</taxon>
        <taxon>Pleosporomycetidae</taxon>
        <taxon>Pleosporales</taxon>
        <taxon>Lindgomycetaceae</taxon>
        <taxon>Clohesyomyces</taxon>
    </lineage>
</organism>